<protein>
    <recommendedName>
        <fullName evidence="4">tRNA intron endonuclease catalytic domain-containing protein</fullName>
    </recommendedName>
</protein>
<dbReference type="GO" id="GO:0006388">
    <property type="term" value="P:tRNA splicing, via endonucleolytic cleavage and ligation"/>
    <property type="evidence" value="ECO:0007669"/>
    <property type="project" value="InterPro"/>
</dbReference>
<dbReference type="Gene3D" id="3.40.1350.150">
    <property type="match status" value="1"/>
</dbReference>
<dbReference type="InterPro" id="IPR036167">
    <property type="entry name" value="tRNA_intron_Endo_cat-like_sf"/>
</dbReference>
<accession>X1I7I7</accession>
<dbReference type="Pfam" id="PF01974">
    <property type="entry name" value="tRNA_int_endo"/>
    <property type="match status" value="1"/>
</dbReference>
<gene>
    <name evidence="3" type="ORF">S03H2_58928</name>
</gene>
<dbReference type="InterPro" id="IPR036740">
    <property type="entry name" value="tRNA_intron_Endonuc_N_sf"/>
</dbReference>
<feature type="domain" description="tRNA intron endonuclease N-terminal" evidence="2">
    <location>
        <begin position="2"/>
        <end position="50"/>
    </location>
</feature>
<dbReference type="AlphaFoldDB" id="X1I7I7"/>
<organism evidence="3">
    <name type="scientific">marine sediment metagenome</name>
    <dbReference type="NCBI Taxonomy" id="412755"/>
    <lineage>
        <taxon>unclassified sequences</taxon>
        <taxon>metagenomes</taxon>
        <taxon>ecological metagenomes</taxon>
    </lineage>
</organism>
<dbReference type="InterPro" id="IPR006677">
    <property type="entry name" value="tRNA_intron_Endonuc_cat-like"/>
</dbReference>
<reference evidence="3" key="1">
    <citation type="journal article" date="2014" name="Front. Microbiol.">
        <title>High frequency of phylogenetically diverse reductive dehalogenase-homologous genes in deep subseafloor sedimentary metagenomes.</title>
        <authorList>
            <person name="Kawai M."/>
            <person name="Futagami T."/>
            <person name="Toyoda A."/>
            <person name="Takaki Y."/>
            <person name="Nishi S."/>
            <person name="Hori S."/>
            <person name="Arai W."/>
            <person name="Tsubouchi T."/>
            <person name="Morono Y."/>
            <person name="Uchiyama I."/>
            <person name="Ito T."/>
            <person name="Fujiyama A."/>
            <person name="Inagaki F."/>
            <person name="Takami H."/>
        </authorList>
    </citation>
    <scope>NUCLEOTIDE SEQUENCE</scope>
    <source>
        <strain evidence="3">Expedition CK06-06</strain>
    </source>
</reference>
<feature type="non-terminal residue" evidence="3">
    <location>
        <position position="1"/>
    </location>
</feature>
<proteinExistence type="predicted"/>
<evidence type="ECO:0000259" key="1">
    <source>
        <dbReference type="Pfam" id="PF01974"/>
    </source>
</evidence>
<evidence type="ECO:0000259" key="2">
    <source>
        <dbReference type="Pfam" id="PF02778"/>
    </source>
</evidence>
<dbReference type="GO" id="GO:0000213">
    <property type="term" value="F:tRNA-intron lyase activity"/>
    <property type="evidence" value="ECO:0007669"/>
    <property type="project" value="InterPro"/>
</dbReference>
<sequence length="162" mass="19101">HNDANSLYQDGYGSLLTEERPLTLNAFEALYLVERRRIAVVDETTRRRLLFQELLSRLSKDDPDTWTRYIVYRDLRERGFVARAGRDSNADLLVYERGMYGKRPPKYQIYTLWEGLRTPISRLGEVLDSAVEEERILRLAVVDRRGEVVYYTLSEMDFEKLS</sequence>
<dbReference type="Pfam" id="PF02778">
    <property type="entry name" value="tRNA_int_endo_N"/>
    <property type="match status" value="1"/>
</dbReference>
<evidence type="ECO:0008006" key="4">
    <source>
        <dbReference type="Google" id="ProtNLM"/>
    </source>
</evidence>
<evidence type="ECO:0000313" key="3">
    <source>
        <dbReference type="EMBL" id="GAH78371.1"/>
    </source>
</evidence>
<dbReference type="CDD" id="cd22363">
    <property type="entry name" value="tRNA-intron_lyase_C"/>
    <property type="match status" value="1"/>
</dbReference>
<dbReference type="SUPFAM" id="SSF53032">
    <property type="entry name" value="tRNA-intron endonuclease catalytic domain-like"/>
    <property type="match status" value="1"/>
</dbReference>
<comment type="caution">
    <text evidence="3">The sequence shown here is derived from an EMBL/GenBank/DDBJ whole genome shotgun (WGS) entry which is preliminary data.</text>
</comment>
<dbReference type="InterPro" id="IPR006678">
    <property type="entry name" value="tRNA_intron_Endonuc_N"/>
</dbReference>
<dbReference type="SUPFAM" id="SSF55267">
    <property type="entry name" value="tRNA-intron endonuclease N-terminal domain-like"/>
    <property type="match status" value="1"/>
</dbReference>
<feature type="domain" description="tRNA intron endonuclease catalytic" evidence="1">
    <location>
        <begin position="66"/>
        <end position="150"/>
    </location>
</feature>
<dbReference type="EMBL" id="BARU01037863">
    <property type="protein sequence ID" value="GAH78371.1"/>
    <property type="molecule type" value="Genomic_DNA"/>
</dbReference>
<name>X1I7I7_9ZZZZ</name>